<dbReference type="InterPro" id="IPR045512">
    <property type="entry name" value="DUF6480"/>
</dbReference>
<keyword evidence="2" id="KW-0472">Membrane</keyword>
<evidence type="ECO:0000313" key="3">
    <source>
        <dbReference type="EMBL" id="OEV05441.1"/>
    </source>
</evidence>
<proteinExistence type="predicted"/>
<dbReference type="Pfam" id="PF20088">
    <property type="entry name" value="DUF6480"/>
    <property type="match status" value="1"/>
</dbReference>
<accession>A0A1E7KNN7</accession>
<keyword evidence="2" id="KW-0812">Transmembrane</keyword>
<evidence type="ECO:0000313" key="4">
    <source>
        <dbReference type="Proteomes" id="UP000176005"/>
    </source>
</evidence>
<dbReference type="RefSeq" id="WP_070020449.1">
    <property type="nucleotide sequence ID" value="NZ_LJGW01000678.1"/>
</dbReference>
<keyword evidence="2" id="KW-1133">Transmembrane helix</keyword>
<comment type="caution">
    <text evidence="3">The sequence shown here is derived from an EMBL/GenBank/DDBJ whole genome shotgun (WGS) entry which is preliminary data.</text>
</comment>
<feature type="compositionally biased region" description="Basic and acidic residues" evidence="1">
    <location>
        <begin position="1"/>
        <end position="14"/>
    </location>
</feature>
<feature type="transmembrane region" description="Helical" evidence="2">
    <location>
        <begin position="55"/>
        <end position="76"/>
    </location>
</feature>
<evidence type="ECO:0000256" key="1">
    <source>
        <dbReference type="SAM" id="MobiDB-lite"/>
    </source>
</evidence>
<reference evidence="3 4" key="1">
    <citation type="journal article" date="2016" name="Front. Microbiol.">
        <title>Comparative Genomics Analysis of Streptomyces Species Reveals Their Adaptation to the Marine Environment and Their Diversity at the Genomic Level.</title>
        <authorList>
            <person name="Tian X."/>
            <person name="Zhang Z."/>
            <person name="Yang T."/>
            <person name="Chen M."/>
            <person name="Li J."/>
            <person name="Chen F."/>
            <person name="Yang J."/>
            <person name="Li W."/>
            <person name="Zhang B."/>
            <person name="Zhang Z."/>
            <person name="Wu J."/>
            <person name="Zhang C."/>
            <person name="Long L."/>
            <person name="Xiao J."/>
        </authorList>
    </citation>
    <scope>NUCLEOTIDE SEQUENCE [LARGE SCALE GENOMIC DNA]</scope>
    <source>
        <strain evidence="3 4">SCSIO 10429</strain>
    </source>
</reference>
<sequence>MSEKHPDPDPDDPGHVPGLEPGGQVPPGETPPGEDSTAGAGPDERHNPAKGWSKAPVIVLAVIVAVFLVYFLAWAIEL</sequence>
<gene>
    <name evidence="3" type="ORF">AN218_31530</name>
</gene>
<dbReference type="AlphaFoldDB" id="A0A1E7KNN7"/>
<organism evidence="3 4">
    <name type="scientific">Streptomyces nanshensis</name>
    <dbReference type="NCBI Taxonomy" id="518642"/>
    <lineage>
        <taxon>Bacteria</taxon>
        <taxon>Bacillati</taxon>
        <taxon>Actinomycetota</taxon>
        <taxon>Actinomycetes</taxon>
        <taxon>Kitasatosporales</taxon>
        <taxon>Streptomycetaceae</taxon>
        <taxon>Streptomyces</taxon>
    </lineage>
</organism>
<dbReference type="Proteomes" id="UP000176005">
    <property type="component" value="Unassembled WGS sequence"/>
</dbReference>
<protein>
    <submittedName>
        <fullName evidence="3">Uncharacterized protein</fullName>
    </submittedName>
</protein>
<feature type="region of interest" description="Disordered" evidence="1">
    <location>
        <begin position="1"/>
        <end position="51"/>
    </location>
</feature>
<dbReference type="EMBL" id="LJGW01000678">
    <property type="protein sequence ID" value="OEV05441.1"/>
    <property type="molecule type" value="Genomic_DNA"/>
</dbReference>
<keyword evidence="4" id="KW-1185">Reference proteome</keyword>
<dbReference type="PATRIC" id="fig|518642.10.peg.56"/>
<evidence type="ECO:0000256" key="2">
    <source>
        <dbReference type="SAM" id="Phobius"/>
    </source>
</evidence>
<name>A0A1E7KNN7_9ACTN</name>